<dbReference type="HAMAP" id="MF_01350">
    <property type="entry name" value="NDH1_NuoH"/>
    <property type="match status" value="1"/>
</dbReference>
<feature type="transmembrane region" description="Helical" evidence="5">
    <location>
        <begin position="323"/>
        <end position="347"/>
    </location>
</feature>
<dbReference type="Pfam" id="PF00146">
    <property type="entry name" value="NADHdh"/>
    <property type="match status" value="1"/>
</dbReference>
<dbReference type="InterPro" id="IPR018086">
    <property type="entry name" value="NADH_UbQ_OxRdtase_su1_CS"/>
</dbReference>
<dbReference type="GO" id="GO:0009060">
    <property type="term" value="P:aerobic respiration"/>
    <property type="evidence" value="ECO:0007669"/>
    <property type="project" value="TreeGrafter"/>
</dbReference>
<evidence type="ECO:0000313" key="6">
    <source>
        <dbReference type="EMBL" id="SFV56806.1"/>
    </source>
</evidence>
<dbReference type="PANTHER" id="PTHR11432">
    <property type="entry name" value="NADH DEHYDROGENASE SUBUNIT 1"/>
    <property type="match status" value="1"/>
</dbReference>
<dbReference type="PANTHER" id="PTHR11432:SF3">
    <property type="entry name" value="NADH-UBIQUINONE OXIDOREDUCTASE CHAIN 1"/>
    <property type="match status" value="1"/>
</dbReference>
<protein>
    <submittedName>
        <fullName evidence="6">NADH-ubiquinone oxidoreductase chain H</fullName>
        <ecNumber evidence="6">1.6.5.3</ecNumber>
    </submittedName>
</protein>
<feature type="transmembrane region" description="Helical" evidence="5">
    <location>
        <begin position="292"/>
        <end position="311"/>
    </location>
</feature>
<evidence type="ECO:0000256" key="4">
    <source>
        <dbReference type="ARBA" id="ARBA00023136"/>
    </source>
</evidence>
<organism evidence="6">
    <name type="scientific">hydrothermal vent metagenome</name>
    <dbReference type="NCBI Taxonomy" id="652676"/>
    <lineage>
        <taxon>unclassified sequences</taxon>
        <taxon>metagenomes</taxon>
        <taxon>ecological metagenomes</taxon>
    </lineage>
</organism>
<evidence type="ECO:0000256" key="1">
    <source>
        <dbReference type="ARBA" id="ARBA00004141"/>
    </source>
</evidence>
<evidence type="ECO:0000256" key="5">
    <source>
        <dbReference type="SAM" id="Phobius"/>
    </source>
</evidence>
<feature type="transmembrane region" description="Helical" evidence="5">
    <location>
        <begin position="176"/>
        <end position="199"/>
    </location>
</feature>
<evidence type="ECO:0000256" key="2">
    <source>
        <dbReference type="ARBA" id="ARBA00022692"/>
    </source>
</evidence>
<dbReference type="GO" id="GO:0016020">
    <property type="term" value="C:membrane"/>
    <property type="evidence" value="ECO:0007669"/>
    <property type="project" value="UniProtKB-SubCell"/>
</dbReference>
<dbReference type="EC" id="1.6.5.3" evidence="6"/>
<sequence>METTLVEPLAVALPQVTALGVIIKAVLILAIISALAGFGTYVERKVLAFMQRRLGPMHVGPYGLLQIAADGIKLFTKEDIIPQNANKLIFMIAPIITAATAFIALSSVPVFPDFTIPEFIPLLGGTFVPSIASDLNIGILFVLGMMAAGLYGPLLAGMSQANKWGIIGSARTAVQFLSYEVVTGLSILAPIMLVGSLSFVDFNNYQQEGVMSWMIWQQPVAFVLFLIAGFAETNRTPFDLLEHEAEVVSGYATEYSGMRWGMFFIGEYANMITISIIASIVFLGGYDAASAFGWLTIMLKIAFFFFLMLWVRAAWPHIRPDQLMWLCWKVLMPLALVNILITALVMMV</sequence>
<gene>
    <name evidence="6" type="ORF">MNB_SV-13-1580</name>
</gene>
<dbReference type="NCBIfam" id="NF004741">
    <property type="entry name" value="PRK06076.1-2"/>
    <property type="match status" value="1"/>
</dbReference>
<keyword evidence="6" id="KW-0560">Oxidoreductase</keyword>
<accession>A0A1W1BTG6</accession>
<keyword evidence="6" id="KW-0830">Ubiquinone</keyword>
<keyword evidence="4 5" id="KW-0472">Membrane</keyword>
<feature type="transmembrane region" description="Helical" evidence="5">
    <location>
        <begin position="88"/>
        <end position="111"/>
    </location>
</feature>
<dbReference type="AlphaFoldDB" id="A0A1W1BTG6"/>
<reference evidence="6" key="1">
    <citation type="submission" date="2016-10" db="EMBL/GenBank/DDBJ databases">
        <authorList>
            <person name="de Groot N.N."/>
        </authorList>
    </citation>
    <scope>NUCLEOTIDE SEQUENCE</scope>
</reference>
<dbReference type="InterPro" id="IPR001694">
    <property type="entry name" value="NADH_UbQ_OxRdtase_su1/FPO"/>
</dbReference>
<evidence type="ECO:0000256" key="3">
    <source>
        <dbReference type="ARBA" id="ARBA00022989"/>
    </source>
</evidence>
<comment type="subcellular location">
    <subcellularLocation>
        <location evidence="1">Membrane</location>
        <topology evidence="1">Multi-pass membrane protein</topology>
    </subcellularLocation>
</comment>
<feature type="transmembrane region" description="Helical" evidence="5">
    <location>
        <begin position="211"/>
        <end position="231"/>
    </location>
</feature>
<keyword evidence="2 5" id="KW-0812">Transmembrane</keyword>
<name>A0A1W1BTG6_9ZZZZ</name>
<dbReference type="PROSITE" id="PS00667">
    <property type="entry name" value="COMPLEX1_ND1_1"/>
    <property type="match status" value="1"/>
</dbReference>
<dbReference type="EMBL" id="FPHM01000038">
    <property type="protein sequence ID" value="SFV56806.1"/>
    <property type="molecule type" value="Genomic_DNA"/>
</dbReference>
<keyword evidence="3 5" id="KW-1133">Transmembrane helix</keyword>
<feature type="transmembrane region" description="Helical" evidence="5">
    <location>
        <begin position="268"/>
        <end position="286"/>
    </location>
</feature>
<proteinExistence type="inferred from homology"/>
<feature type="transmembrane region" description="Helical" evidence="5">
    <location>
        <begin position="20"/>
        <end position="42"/>
    </location>
</feature>
<feature type="transmembrane region" description="Helical" evidence="5">
    <location>
        <begin position="131"/>
        <end position="155"/>
    </location>
</feature>
<dbReference type="GO" id="GO:0003954">
    <property type="term" value="F:NADH dehydrogenase activity"/>
    <property type="evidence" value="ECO:0007669"/>
    <property type="project" value="TreeGrafter"/>
</dbReference>